<keyword evidence="8 15" id="KW-1133">Transmembrane helix</keyword>
<evidence type="ECO:0000256" key="6">
    <source>
        <dbReference type="ARBA" id="ARBA00022723"/>
    </source>
</evidence>
<dbReference type="GO" id="GO:0098803">
    <property type="term" value="C:respiratory chain complex"/>
    <property type="evidence" value="ECO:0007669"/>
    <property type="project" value="UniProtKB-UniRule"/>
</dbReference>
<dbReference type="GO" id="GO:0010230">
    <property type="term" value="P:alternative respiration"/>
    <property type="evidence" value="ECO:0007669"/>
    <property type="project" value="TreeGrafter"/>
</dbReference>
<evidence type="ECO:0000256" key="9">
    <source>
        <dbReference type="ARBA" id="ARBA00023002"/>
    </source>
</evidence>
<keyword evidence="9 13" id="KW-0560">Oxidoreductase</keyword>
<dbReference type="PANTHER" id="PTHR31803">
    <property type="entry name" value="ALTERNATIVE OXIDASE"/>
    <property type="match status" value="1"/>
</dbReference>
<dbReference type="OrthoDB" id="16906at2759"/>
<keyword evidence="7 13" id="KW-0249">Electron transport</keyword>
<feature type="region of interest" description="Disordered" evidence="14">
    <location>
        <begin position="37"/>
        <end position="58"/>
    </location>
</feature>
<reference evidence="16 17" key="1">
    <citation type="submission" date="2019-03" db="EMBL/GenBank/DDBJ databases">
        <title>Sequencing 23 genomes of Wallemia ichthyophaga.</title>
        <authorList>
            <person name="Gostincar C."/>
        </authorList>
    </citation>
    <scope>NUCLEOTIDE SEQUENCE [LARGE SCALE GENOMIC DNA]</scope>
    <source>
        <strain evidence="16 17">EXF-5753</strain>
    </source>
</reference>
<evidence type="ECO:0000256" key="8">
    <source>
        <dbReference type="ARBA" id="ARBA00022989"/>
    </source>
</evidence>
<evidence type="ECO:0000256" key="13">
    <source>
        <dbReference type="RuleBase" id="RU003779"/>
    </source>
</evidence>
<dbReference type="Gene3D" id="1.20.1260.140">
    <property type="entry name" value="Alternative oxidase"/>
    <property type="match status" value="1"/>
</dbReference>
<sequence length="393" mass="44594">MLARNSMHTLRSARINVPLRGLSTTALRFANGVGSATQGYPEAGSPSKQDVQHEKEHNLADLSKKRAVGTQEGVHFQMTPPFQQKGAGSNLEVNNKPLGDYLLTHPVYTNDELKSVQILEFEKKSFSDKFANALVKMMRTSFDLVTGYKHKELTPEVKDKPLDYLISKGYVLSERQWLRRFIFLESVAVAAMVRHLRSLRRMNRDGGYINMLLAEAENERMHLMSFLAVEKPSIFMRAMVLAAQGVFFNAFFLGYVINPKICHRFTAVLEEEAVVTYTRAIEEIQNGFVPGWTHKKIPQIARGYWQLPDTATMLDLCLVVRADESNHRFTNHTMSELDLDKHLNPLSLQEPDAVTRGTKLGFTREESAAWLAETSNAIQKRKDEGTYVKPHSH</sequence>
<keyword evidence="4 13" id="KW-0679">Respiratory chain</keyword>
<dbReference type="InterPro" id="IPR038659">
    <property type="entry name" value="AOX_sf"/>
</dbReference>
<evidence type="ECO:0000256" key="1">
    <source>
        <dbReference type="ARBA" id="ARBA00004370"/>
    </source>
</evidence>
<evidence type="ECO:0000313" key="17">
    <source>
        <dbReference type="Proteomes" id="UP000310189"/>
    </source>
</evidence>
<gene>
    <name evidence="16" type="ORF">E3P99_00834</name>
</gene>
<keyword evidence="6 13" id="KW-0479">Metal-binding</keyword>
<comment type="function">
    <text evidence="12">Catalyzes cyanide-resistant oxygen consumption. May increase respiration when the cytochrome respiratory pathway is restricted, or in response to low temperatures.</text>
</comment>
<keyword evidence="11 13" id="KW-0472">Membrane</keyword>
<comment type="similarity">
    <text evidence="2 13">Belongs to the alternative oxidase family.</text>
</comment>
<dbReference type="InterPro" id="IPR002680">
    <property type="entry name" value="AOX"/>
</dbReference>
<dbReference type="EMBL" id="SPNW01000009">
    <property type="protein sequence ID" value="TIA91979.1"/>
    <property type="molecule type" value="Genomic_DNA"/>
</dbReference>
<dbReference type="AlphaFoldDB" id="A0A4T0FTJ1"/>
<dbReference type="GO" id="GO:0046872">
    <property type="term" value="F:metal ion binding"/>
    <property type="evidence" value="ECO:0007669"/>
    <property type="project" value="UniProtKB-UniRule"/>
</dbReference>
<dbReference type="Proteomes" id="UP000310189">
    <property type="component" value="Unassembled WGS sequence"/>
</dbReference>
<keyword evidence="10 13" id="KW-0408">Iron</keyword>
<dbReference type="GO" id="GO:0005739">
    <property type="term" value="C:mitochondrion"/>
    <property type="evidence" value="ECO:0007669"/>
    <property type="project" value="TreeGrafter"/>
</dbReference>
<evidence type="ECO:0000256" key="14">
    <source>
        <dbReference type="SAM" id="MobiDB-lite"/>
    </source>
</evidence>
<name>A0A4T0FTJ1_9BASI</name>
<comment type="subcellular location">
    <subcellularLocation>
        <location evidence="1">Membrane</location>
    </subcellularLocation>
</comment>
<dbReference type="EC" id="1.-.-.-" evidence="13"/>
<evidence type="ECO:0000256" key="10">
    <source>
        <dbReference type="ARBA" id="ARBA00023004"/>
    </source>
</evidence>
<dbReference type="GO" id="GO:0009916">
    <property type="term" value="F:alternative oxidase activity"/>
    <property type="evidence" value="ECO:0007669"/>
    <property type="project" value="UniProtKB-UniRule"/>
</dbReference>
<evidence type="ECO:0000256" key="11">
    <source>
        <dbReference type="ARBA" id="ARBA00023136"/>
    </source>
</evidence>
<evidence type="ECO:0000256" key="4">
    <source>
        <dbReference type="ARBA" id="ARBA00022660"/>
    </source>
</evidence>
<evidence type="ECO:0000313" key="16">
    <source>
        <dbReference type="EMBL" id="TIA91979.1"/>
    </source>
</evidence>
<organism evidence="16 17">
    <name type="scientific">Wallemia hederae</name>
    <dbReference type="NCBI Taxonomy" id="1540922"/>
    <lineage>
        <taxon>Eukaryota</taxon>
        <taxon>Fungi</taxon>
        <taxon>Dikarya</taxon>
        <taxon>Basidiomycota</taxon>
        <taxon>Wallemiomycotina</taxon>
        <taxon>Wallemiomycetes</taxon>
        <taxon>Wallemiales</taxon>
        <taxon>Wallemiaceae</taxon>
        <taxon>Wallemia</taxon>
    </lineage>
</organism>
<comment type="caution">
    <text evidence="16">The sequence shown here is derived from an EMBL/GenBank/DDBJ whole genome shotgun (WGS) entry which is preliminary data.</text>
</comment>
<protein>
    <recommendedName>
        <fullName evidence="13">Alternative oxidase</fullName>
        <ecNumber evidence="13">1.-.-.-</ecNumber>
    </recommendedName>
</protein>
<evidence type="ECO:0000256" key="7">
    <source>
        <dbReference type="ARBA" id="ARBA00022982"/>
    </source>
</evidence>
<dbReference type="PANTHER" id="PTHR31803:SF3">
    <property type="entry name" value="ALTERNATIVE OXIDASE"/>
    <property type="match status" value="1"/>
</dbReference>
<dbReference type="GO" id="GO:0016020">
    <property type="term" value="C:membrane"/>
    <property type="evidence" value="ECO:0007669"/>
    <property type="project" value="UniProtKB-SubCell"/>
</dbReference>
<keyword evidence="3" id="KW-0813">Transport</keyword>
<evidence type="ECO:0000256" key="3">
    <source>
        <dbReference type="ARBA" id="ARBA00022448"/>
    </source>
</evidence>
<accession>A0A4T0FTJ1</accession>
<keyword evidence="17" id="KW-1185">Reference proteome</keyword>
<proteinExistence type="inferred from homology"/>
<dbReference type="Pfam" id="PF01786">
    <property type="entry name" value="AOX"/>
    <property type="match status" value="1"/>
</dbReference>
<evidence type="ECO:0000256" key="15">
    <source>
        <dbReference type="SAM" id="Phobius"/>
    </source>
</evidence>
<feature type="transmembrane region" description="Helical" evidence="15">
    <location>
        <begin position="234"/>
        <end position="257"/>
    </location>
</feature>
<evidence type="ECO:0000256" key="12">
    <source>
        <dbReference type="ARBA" id="ARBA00025285"/>
    </source>
</evidence>
<keyword evidence="5 13" id="KW-0812">Transmembrane</keyword>
<evidence type="ECO:0000256" key="2">
    <source>
        <dbReference type="ARBA" id="ARBA00008388"/>
    </source>
</evidence>
<comment type="cofactor">
    <cofactor evidence="13">
        <name>Fe cation</name>
        <dbReference type="ChEBI" id="CHEBI:24875"/>
    </cofactor>
    <text evidence="13">Binds 2 iron ions per subunit.</text>
</comment>
<evidence type="ECO:0000256" key="5">
    <source>
        <dbReference type="ARBA" id="ARBA00022692"/>
    </source>
</evidence>